<dbReference type="OrthoDB" id="1919336at2759"/>
<dbReference type="PROSITE" id="PS50118">
    <property type="entry name" value="HMG_BOX_2"/>
    <property type="match status" value="1"/>
</dbReference>
<protein>
    <submittedName>
        <fullName evidence="6">HMG-box</fullName>
    </submittedName>
</protein>
<feature type="compositionally biased region" description="Polar residues" evidence="4">
    <location>
        <begin position="323"/>
        <end position="333"/>
    </location>
</feature>
<dbReference type="GO" id="GO:0010468">
    <property type="term" value="P:regulation of gene expression"/>
    <property type="evidence" value="ECO:0007669"/>
    <property type="project" value="TreeGrafter"/>
</dbReference>
<feature type="compositionally biased region" description="Acidic residues" evidence="4">
    <location>
        <begin position="265"/>
        <end position="277"/>
    </location>
</feature>
<dbReference type="AlphaFoldDB" id="A0A9P8K901"/>
<feature type="region of interest" description="Disordered" evidence="4">
    <location>
        <begin position="217"/>
        <end position="454"/>
    </location>
</feature>
<feature type="compositionally biased region" description="Low complexity" evidence="4">
    <location>
        <begin position="334"/>
        <end position="344"/>
    </location>
</feature>
<reference evidence="6" key="2">
    <citation type="submission" date="2021-08" db="EMBL/GenBank/DDBJ databases">
        <authorList>
            <person name="Gostincar C."/>
            <person name="Sun X."/>
            <person name="Song Z."/>
            <person name="Gunde-Cimerman N."/>
        </authorList>
    </citation>
    <scope>NUCLEOTIDE SEQUENCE</scope>
    <source>
        <strain evidence="6">EXF-8016</strain>
    </source>
</reference>
<dbReference type="InterPro" id="IPR001660">
    <property type="entry name" value="SAM"/>
</dbReference>
<dbReference type="Gene3D" id="1.10.150.50">
    <property type="entry name" value="Transcription Factor, Ets-1"/>
    <property type="match status" value="1"/>
</dbReference>
<dbReference type="GO" id="GO:0005634">
    <property type="term" value="C:nucleus"/>
    <property type="evidence" value="ECO:0007669"/>
    <property type="project" value="UniProtKB-UniRule"/>
</dbReference>
<feature type="domain" description="HMG box" evidence="5">
    <location>
        <begin position="132"/>
        <end position="198"/>
    </location>
</feature>
<feature type="compositionally biased region" description="Polar residues" evidence="4">
    <location>
        <begin position="479"/>
        <end position="489"/>
    </location>
</feature>
<organism evidence="6 7">
    <name type="scientific">Aureobasidium melanogenum</name>
    <name type="common">Aureobasidium pullulans var. melanogenum</name>
    <dbReference type="NCBI Taxonomy" id="46634"/>
    <lineage>
        <taxon>Eukaryota</taxon>
        <taxon>Fungi</taxon>
        <taxon>Dikarya</taxon>
        <taxon>Ascomycota</taxon>
        <taxon>Pezizomycotina</taxon>
        <taxon>Dothideomycetes</taxon>
        <taxon>Dothideomycetidae</taxon>
        <taxon>Dothideales</taxon>
        <taxon>Saccotheciaceae</taxon>
        <taxon>Aureobasidium</taxon>
    </lineage>
</organism>
<dbReference type="Pfam" id="PF00505">
    <property type="entry name" value="HMG_box"/>
    <property type="match status" value="1"/>
</dbReference>
<evidence type="ECO:0000256" key="1">
    <source>
        <dbReference type="ARBA" id="ARBA00023125"/>
    </source>
</evidence>
<evidence type="ECO:0000256" key="3">
    <source>
        <dbReference type="PROSITE-ProRule" id="PRU00267"/>
    </source>
</evidence>
<feature type="non-terminal residue" evidence="6">
    <location>
        <position position="1"/>
    </location>
</feature>
<dbReference type="SMART" id="SM00398">
    <property type="entry name" value="HMG"/>
    <property type="match status" value="1"/>
</dbReference>
<evidence type="ECO:0000313" key="7">
    <source>
        <dbReference type="Proteomes" id="UP000767238"/>
    </source>
</evidence>
<evidence type="ECO:0000256" key="4">
    <source>
        <dbReference type="SAM" id="MobiDB-lite"/>
    </source>
</evidence>
<dbReference type="SUPFAM" id="SSF47095">
    <property type="entry name" value="HMG-box"/>
    <property type="match status" value="1"/>
</dbReference>
<feature type="DNA-binding region" description="HMG box" evidence="3">
    <location>
        <begin position="132"/>
        <end position="198"/>
    </location>
</feature>
<reference evidence="6" key="1">
    <citation type="journal article" date="2021" name="J Fungi (Basel)">
        <title>Virulence traits and population genomics of the black yeast Aureobasidium melanogenum.</title>
        <authorList>
            <person name="Cernosa A."/>
            <person name="Sun X."/>
            <person name="Gostincar C."/>
            <person name="Fang C."/>
            <person name="Gunde-Cimerman N."/>
            <person name="Song Z."/>
        </authorList>
    </citation>
    <scope>NUCLEOTIDE SEQUENCE</scope>
    <source>
        <strain evidence="6">EXF-8016</strain>
    </source>
</reference>
<dbReference type="Gene3D" id="1.10.30.10">
    <property type="entry name" value="High mobility group box domain"/>
    <property type="match status" value="1"/>
</dbReference>
<feature type="compositionally biased region" description="Basic and acidic residues" evidence="4">
    <location>
        <begin position="468"/>
        <end position="477"/>
    </location>
</feature>
<sequence>MSTLKQVLDRLDLARYHDAFVEEGFDTWDTLMDVTESDLEALNVKLGHRRKLQRAIFNTSKDRTPLPMLLHSTSRDEPAAFDESKQAQTPHFQQQTSTESQDQDPPPGRSNGPPQRSKRKYRRHPKADEHAPERPPSAYVIFSNQIRDQLKGKELSFTEIAKLVGERWQELGPSEKEPCEREAQTLKDKYYSELRQYKKTPQYKQYQDYLIDFKAKHSGETSSQISGQGPDPKKIKLRSASGQSRSYGEGTVDGDEGAEGMDGGEGADELEGDDGMDSVDVGDNTRNQAPSPSERVQHSSTHSSPNIEGYRLFPIPKAPSDGGTASSYSTWRSTQPTYPPTTTTSLSRHTNNPSLRSAQGPNSPATSYPTSAPNKPPTILPPLNQLSSITSRKPTDTPLINWPLHTTLPPLDPRAMSQRATPNPLYSPTNHHTTQSASSHHSAPSLSGKDSYDVGFQNKASLSTLLRATEHVERDGSHSAASSNHKTSK</sequence>
<dbReference type="PANTHER" id="PTHR46040:SF3">
    <property type="entry name" value="HIGH MOBILITY GROUP PROTEIN 2"/>
    <property type="match status" value="1"/>
</dbReference>
<evidence type="ECO:0000313" key="6">
    <source>
        <dbReference type="EMBL" id="KAH0225555.1"/>
    </source>
</evidence>
<dbReference type="InterPro" id="IPR036910">
    <property type="entry name" value="HMG_box_dom_sf"/>
</dbReference>
<evidence type="ECO:0000256" key="2">
    <source>
        <dbReference type="ARBA" id="ARBA00023242"/>
    </source>
</evidence>
<gene>
    <name evidence="6" type="ORF">KCV03_g2894</name>
</gene>
<dbReference type="InterPro" id="IPR009071">
    <property type="entry name" value="HMG_box_dom"/>
</dbReference>
<keyword evidence="2 3" id="KW-0539">Nucleus</keyword>
<accession>A0A9P8K901</accession>
<feature type="compositionally biased region" description="Polar residues" evidence="4">
    <location>
        <begin position="418"/>
        <end position="430"/>
    </location>
</feature>
<dbReference type="InterPro" id="IPR013761">
    <property type="entry name" value="SAM/pointed_sf"/>
</dbReference>
<dbReference type="PANTHER" id="PTHR46040">
    <property type="entry name" value="HIGH MOBILITY GROUP PROTEIN 2"/>
    <property type="match status" value="1"/>
</dbReference>
<feature type="compositionally biased region" description="Basic residues" evidence="4">
    <location>
        <begin position="116"/>
        <end position="125"/>
    </location>
</feature>
<evidence type="ECO:0000259" key="5">
    <source>
        <dbReference type="PROSITE" id="PS50118"/>
    </source>
</evidence>
<dbReference type="CDD" id="cd09487">
    <property type="entry name" value="SAM_superfamily"/>
    <property type="match status" value="1"/>
</dbReference>
<feature type="region of interest" description="Disordered" evidence="4">
    <location>
        <begin position="64"/>
        <end position="138"/>
    </location>
</feature>
<feature type="region of interest" description="Disordered" evidence="4">
    <location>
        <begin position="467"/>
        <end position="489"/>
    </location>
</feature>
<dbReference type="Pfam" id="PF00536">
    <property type="entry name" value="SAM_1"/>
    <property type="match status" value="1"/>
</dbReference>
<proteinExistence type="predicted"/>
<comment type="caution">
    <text evidence="6">The sequence shown here is derived from an EMBL/GenBank/DDBJ whole genome shotgun (WGS) entry which is preliminary data.</text>
</comment>
<dbReference type="EMBL" id="JAHFYH010000014">
    <property type="protein sequence ID" value="KAH0225555.1"/>
    <property type="molecule type" value="Genomic_DNA"/>
</dbReference>
<feature type="compositionally biased region" description="Polar residues" evidence="4">
    <location>
        <begin position="345"/>
        <end position="373"/>
    </location>
</feature>
<keyword evidence="1 3" id="KW-0238">DNA-binding</keyword>
<dbReference type="SUPFAM" id="SSF47769">
    <property type="entry name" value="SAM/Pointed domain"/>
    <property type="match status" value="1"/>
</dbReference>
<dbReference type="Proteomes" id="UP000767238">
    <property type="component" value="Unassembled WGS sequence"/>
</dbReference>
<feature type="compositionally biased region" description="Basic and acidic residues" evidence="4">
    <location>
        <begin position="73"/>
        <end position="85"/>
    </location>
</feature>
<feature type="compositionally biased region" description="Low complexity" evidence="4">
    <location>
        <begin position="431"/>
        <end position="447"/>
    </location>
</feature>
<dbReference type="InterPro" id="IPR051965">
    <property type="entry name" value="ChromReg_NeuronalGeneExpr"/>
</dbReference>
<dbReference type="GO" id="GO:0003677">
    <property type="term" value="F:DNA binding"/>
    <property type="evidence" value="ECO:0007669"/>
    <property type="project" value="UniProtKB-UniRule"/>
</dbReference>
<name>A0A9P8K901_AURME</name>